<evidence type="ECO:0000313" key="1">
    <source>
        <dbReference type="EMBL" id="KAI0042027.1"/>
    </source>
</evidence>
<dbReference type="Proteomes" id="UP000814033">
    <property type="component" value="Unassembled WGS sequence"/>
</dbReference>
<dbReference type="EMBL" id="MU276088">
    <property type="protein sequence ID" value="KAI0042027.1"/>
    <property type="molecule type" value="Genomic_DNA"/>
</dbReference>
<comment type="caution">
    <text evidence="1">The sequence shown here is derived from an EMBL/GenBank/DDBJ whole genome shotgun (WGS) entry which is preliminary data.</text>
</comment>
<protein>
    <submittedName>
        <fullName evidence="1">Uncharacterized protein</fullName>
    </submittedName>
</protein>
<name>A0ACB8RDP4_9AGAM</name>
<reference evidence="1" key="2">
    <citation type="journal article" date="2022" name="New Phytol.">
        <title>Evolutionary transition to the ectomycorrhizal habit in the genomes of a hyperdiverse lineage of mushroom-forming fungi.</title>
        <authorList>
            <person name="Looney B."/>
            <person name="Miyauchi S."/>
            <person name="Morin E."/>
            <person name="Drula E."/>
            <person name="Courty P.E."/>
            <person name="Kohler A."/>
            <person name="Kuo A."/>
            <person name="LaButti K."/>
            <person name="Pangilinan J."/>
            <person name="Lipzen A."/>
            <person name="Riley R."/>
            <person name="Andreopoulos W."/>
            <person name="He G."/>
            <person name="Johnson J."/>
            <person name="Nolan M."/>
            <person name="Tritt A."/>
            <person name="Barry K.W."/>
            <person name="Grigoriev I.V."/>
            <person name="Nagy L.G."/>
            <person name="Hibbett D."/>
            <person name="Henrissat B."/>
            <person name="Matheny P.B."/>
            <person name="Labbe J."/>
            <person name="Martin F.M."/>
        </authorList>
    </citation>
    <scope>NUCLEOTIDE SEQUENCE</scope>
    <source>
        <strain evidence="1">FP105234-sp</strain>
    </source>
</reference>
<accession>A0ACB8RDP4</accession>
<sequence length="275" mass="31262">MWRMQSTAMRPQTGVMARWMLLMETTVRRWTQAMGRTYVNRSSAHSRSQRSSPTSRRSASPSVPHTPRSCFPRYPAHSCVISLRTRFCKPVHMQHCLLATVSEAAPHLRSLALANVTPVAGPVYSSPAFHAALNSLTHLSIATASYRLLDLPLDRDSITTRAYIEFCKHTVNENILGHADGVVSLTLVNDAPAVAEAAAFPITCETVVLPRLKYLVLKSPWFERRHWAMYHRPLFMGLHDQLERINMIIGVEEEYWVRPTNEALADEFEFEEFDE</sequence>
<evidence type="ECO:0000313" key="2">
    <source>
        <dbReference type="Proteomes" id="UP000814033"/>
    </source>
</evidence>
<keyword evidence="2" id="KW-1185">Reference proteome</keyword>
<proteinExistence type="predicted"/>
<gene>
    <name evidence="1" type="ORF">FA95DRAFT_626637</name>
</gene>
<reference evidence="1" key="1">
    <citation type="submission" date="2021-02" db="EMBL/GenBank/DDBJ databases">
        <authorList>
            <consortium name="DOE Joint Genome Institute"/>
            <person name="Ahrendt S."/>
            <person name="Looney B.P."/>
            <person name="Miyauchi S."/>
            <person name="Morin E."/>
            <person name="Drula E."/>
            <person name="Courty P.E."/>
            <person name="Chicoki N."/>
            <person name="Fauchery L."/>
            <person name="Kohler A."/>
            <person name="Kuo A."/>
            <person name="Labutti K."/>
            <person name="Pangilinan J."/>
            <person name="Lipzen A."/>
            <person name="Riley R."/>
            <person name="Andreopoulos W."/>
            <person name="He G."/>
            <person name="Johnson J."/>
            <person name="Barry K.W."/>
            <person name="Grigoriev I.V."/>
            <person name="Nagy L."/>
            <person name="Hibbett D."/>
            <person name="Henrissat B."/>
            <person name="Matheny P.B."/>
            <person name="Labbe J."/>
            <person name="Martin F."/>
        </authorList>
    </citation>
    <scope>NUCLEOTIDE SEQUENCE</scope>
    <source>
        <strain evidence="1">FP105234-sp</strain>
    </source>
</reference>
<organism evidence="1 2">
    <name type="scientific">Auriscalpium vulgare</name>
    <dbReference type="NCBI Taxonomy" id="40419"/>
    <lineage>
        <taxon>Eukaryota</taxon>
        <taxon>Fungi</taxon>
        <taxon>Dikarya</taxon>
        <taxon>Basidiomycota</taxon>
        <taxon>Agaricomycotina</taxon>
        <taxon>Agaricomycetes</taxon>
        <taxon>Russulales</taxon>
        <taxon>Auriscalpiaceae</taxon>
        <taxon>Auriscalpium</taxon>
    </lineage>
</organism>